<evidence type="ECO:0000313" key="6">
    <source>
        <dbReference type="EMBL" id="CDN40556.1"/>
    </source>
</evidence>
<feature type="domain" description="EngC GTPase" evidence="4">
    <location>
        <begin position="69"/>
        <end position="215"/>
    </location>
</feature>
<organism evidence="6 7">
    <name type="scientific">Mycoplasma amphoriforme A39</name>
    <dbReference type="NCBI Taxonomy" id="572419"/>
    <lineage>
        <taxon>Bacteria</taxon>
        <taxon>Bacillati</taxon>
        <taxon>Mycoplasmatota</taxon>
        <taxon>Mollicutes</taxon>
        <taxon>Mycoplasmataceae</taxon>
        <taxon>Mycoplasma</taxon>
    </lineage>
</organism>
<evidence type="ECO:0000256" key="1">
    <source>
        <dbReference type="ARBA" id="ARBA00022741"/>
    </source>
</evidence>
<dbReference type="Gene3D" id="1.10.40.50">
    <property type="entry name" value="Probable gtpase engc, domain 3"/>
    <property type="match status" value="1"/>
</dbReference>
<dbReference type="KEGG" id="mamp:MAMA39_04360"/>
<sequence>MKAVILKLTANQITVWYNKHSWQVFAPNKWKLKRVLKAGDWVELSQGVDGYQITKLFEAYNCLDKPKVNNLDHLVYVVAATQPELNWLQLMKTLAYYENTLNFRPMIVFTKTDLLTKDEQRYERINQLKKIGYLVFDKNIKYDWLALKKHLSKKVTCFIGQSGVGKSTLINSYQPTCNLEIGAISKKLNRGKNTTTQTQLVPFLGGFLVDTPGYTRFDYLIPKLKLATAFHDFRNWAVNCKYSNCLHDQEKDCAIKTKLQTDLLPQWRYDCYLKMLKEK</sequence>
<keyword evidence="3" id="KW-0479">Metal-binding</keyword>
<comment type="similarity">
    <text evidence="3">Belongs to the TRAFAC class YlqF/YawG GTPase family. RsgA subfamily.</text>
</comment>
<dbReference type="NCBIfam" id="TIGR00157">
    <property type="entry name" value="ribosome small subunit-dependent GTPase A"/>
    <property type="match status" value="1"/>
</dbReference>
<evidence type="ECO:0000259" key="5">
    <source>
        <dbReference type="PROSITE" id="PS51721"/>
    </source>
</evidence>
<feature type="binding site" evidence="3">
    <location>
        <begin position="160"/>
        <end position="168"/>
    </location>
    <ligand>
        <name>GTP</name>
        <dbReference type="ChEBI" id="CHEBI:37565"/>
    </ligand>
</feature>
<dbReference type="GO" id="GO:0005737">
    <property type="term" value="C:cytoplasm"/>
    <property type="evidence" value="ECO:0007669"/>
    <property type="project" value="UniProtKB-SubCell"/>
</dbReference>
<evidence type="ECO:0000259" key="4">
    <source>
        <dbReference type="PROSITE" id="PS50936"/>
    </source>
</evidence>
<comment type="subunit">
    <text evidence="3">Monomer. Associates with 30S ribosomal subunit, binds 16S rRNA.</text>
</comment>
<dbReference type="HAMAP" id="MF_01820">
    <property type="entry name" value="GTPase_RsgA"/>
    <property type="match status" value="1"/>
</dbReference>
<keyword evidence="3" id="KW-0690">Ribosome biogenesis</keyword>
<reference evidence="6 7" key="1">
    <citation type="journal article" date="2015" name="Clin. Infect. Dis.">
        <title>Genomic Investigations unmask Mycoplasma amphoriforme, a new respiratory pathogen.</title>
        <authorList>
            <person name="Gillespie S.H."/>
            <person name="Ling C.L."/>
            <person name="Oravcova K."/>
            <person name="Pinheiro M."/>
            <person name="Wells L."/>
            <person name="Bryant J.M."/>
            <person name="McHugh T.D."/>
            <person name="Bebear C."/>
            <person name="Webster D."/>
            <person name="Harris S.R."/>
            <person name="Seth-Smith H.M."/>
            <person name="Thomson N.R."/>
        </authorList>
    </citation>
    <scope>NUCLEOTIDE SEQUENCE [LARGE SCALE GENOMIC DNA]</scope>
    <source>
        <strain evidence="6 7">A39</strain>
    </source>
</reference>
<dbReference type="EMBL" id="HG937516">
    <property type="protein sequence ID" value="CDN40556.1"/>
    <property type="molecule type" value="Genomic_DNA"/>
</dbReference>
<dbReference type="PANTHER" id="PTHR32120">
    <property type="entry name" value="SMALL RIBOSOMAL SUBUNIT BIOGENESIS GTPASE RSGA"/>
    <property type="match status" value="1"/>
</dbReference>
<gene>
    <name evidence="3" type="primary">rsgA</name>
    <name evidence="6" type="ORF">MAMA39_04360</name>
</gene>
<protein>
    <recommendedName>
        <fullName evidence="3">Small ribosomal subunit biogenesis GTPase RsgA</fullName>
        <ecNumber evidence="3">3.6.1.-</ecNumber>
    </recommendedName>
</protein>
<keyword evidence="3" id="KW-0862">Zinc</keyword>
<dbReference type="CDD" id="cd01854">
    <property type="entry name" value="YjeQ_EngC"/>
    <property type="match status" value="1"/>
</dbReference>
<dbReference type="Gene3D" id="3.40.50.300">
    <property type="entry name" value="P-loop containing nucleotide triphosphate hydrolases"/>
    <property type="match status" value="1"/>
</dbReference>
<feature type="domain" description="CP-type G" evidence="5">
    <location>
        <begin position="60"/>
        <end position="217"/>
    </location>
</feature>
<evidence type="ECO:0000313" key="7">
    <source>
        <dbReference type="Proteomes" id="UP000261764"/>
    </source>
</evidence>
<dbReference type="GO" id="GO:0003924">
    <property type="term" value="F:GTPase activity"/>
    <property type="evidence" value="ECO:0007669"/>
    <property type="project" value="UniProtKB-UniRule"/>
</dbReference>
<evidence type="ECO:0000256" key="3">
    <source>
        <dbReference type="HAMAP-Rule" id="MF_01820"/>
    </source>
</evidence>
<dbReference type="InterPro" id="IPR010914">
    <property type="entry name" value="RsgA_GTPase_dom"/>
</dbReference>
<dbReference type="PROSITE" id="PS50936">
    <property type="entry name" value="ENGC_GTPASE"/>
    <property type="match status" value="1"/>
</dbReference>
<accession>A0A292IIX4</accession>
<comment type="function">
    <text evidence="3">One of several proteins that assist in the late maturation steps of the functional core of the 30S ribosomal subunit. Helps release RbfA from mature subunits. May play a role in the assembly of ribosomal proteins into the subunit. Circularly permuted GTPase that catalyzes slow GTP hydrolysis, GTPase activity is stimulated by the 30S ribosomal subunit.</text>
</comment>
<dbReference type="Proteomes" id="UP000261764">
    <property type="component" value="Chromosome I"/>
</dbReference>
<keyword evidence="3" id="KW-0963">Cytoplasm</keyword>
<feature type="binding site" evidence="3">
    <location>
        <position position="240"/>
    </location>
    <ligand>
        <name>Zn(2+)</name>
        <dbReference type="ChEBI" id="CHEBI:29105"/>
    </ligand>
</feature>
<dbReference type="EC" id="3.6.1.-" evidence="3"/>
<dbReference type="GO" id="GO:0019843">
    <property type="term" value="F:rRNA binding"/>
    <property type="evidence" value="ECO:0007669"/>
    <property type="project" value="UniProtKB-KW"/>
</dbReference>
<comment type="subcellular location">
    <subcellularLocation>
        <location evidence="3">Cytoplasm</location>
    </subcellularLocation>
</comment>
<feature type="binding site" evidence="3">
    <location>
        <position position="247"/>
    </location>
    <ligand>
        <name>Zn(2+)</name>
        <dbReference type="ChEBI" id="CHEBI:29105"/>
    </ligand>
</feature>
<dbReference type="RefSeq" id="WP_343251176.1">
    <property type="nucleotide sequence ID" value="NZ_HG937516.1"/>
</dbReference>
<keyword evidence="3" id="KW-0694">RNA-binding</keyword>
<feature type="binding site" evidence="3">
    <location>
        <position position="245"/>
    </location>
    <ligand>
        <name>Zn(2+)</name>
        <dbReference type="ChEBI" id="CHEBI:29105"/>
    </ligand>
</feature>
<dbReference type="InterPro" id="IPR027417">
    <property type="entry name" value="P-loop_NTPase"/>
</dbReference>
<dbReference type="Pfam" id="PF03193">
    <property type="entry name" value="RsgA_GTPase"/>
    <property type="match status" value="1"/>
</dbReference>
<keyword evidence="2 3" id="KW-0342">GTP-binding</keyword>
<proteinExistence type="inferred from homology"/>
<dbReference type="PROSITE" id="PS51721">
    <property type="entry name" value="G_CP"/>
    <property type="match status" value="1"/>
</dbReference>
<evidence type="ECO:0000256" key="2">
    <source>
        <dbReference type="ARBA" id="ARBA00023134"/>
    </source>
</evidence>
<feature type="binding site" evidence="3">
    <location>
        <begin position="110"/>
        <end position="113"/>
    </location>
    <ligand>
        <name>GTP</name>
        <dbReference type="ChEBI" id="CHEBI:37565"/>
    </ligand>
</feature>
<feature type="binding site" evidence="3">
    <location>
        <position position="253"/>
    </location>
    <ligand>
        <name>Zn(2+)</name>
        <dbReference type="ChEBI" id="CHEBI:29105"/>
    </ligand>
</feature>
<name>A0A292IIX4_9MOLU</name>
<keyword evidence="3" id="KW-0378">Hydrolase</keyword>
<keyword evidence="3" id="KW-0699">rRNA-binding</keyword>
<dbReference type="PANTHER" id="PTHR32120:SF11">
    <property type="entry name" value="SMALL RIBOSOMAL SUBUNIT BIOGENESIS GTPASE RSGA 1, MITOCHONDRIAL-RELATED"/>
    <property type="match status" value="1"/>
</dbReference>
<dbReference type="SUPFAM" id="SSF52540">
    <property type="entry name" value="P-loop containing nucleoside triphosphate hydrolases"/>
    <property type="match status" value="1"/>
</dbReference>
<dbReference type="GO" id="GO:0042274">
    <property type="term" value="P:ribosomal small subunit biogenesis"/>
    <property type="evidence" value="ECO:0007669"/>
    <property type="project" value="UniProtKB-UniRule"/>
</dbReference>
<dbReference type="AlphaFoldDB" id="A0A292IIX4"/>
<comment type="cofactor">
    <cofactor evidence="3">
        <name>Zn(2+)</name>
        <dbReference type="ChEBI" id="CHEBI:29105"/>
    </cofactor>
    <text evidence="3">Binds 1 zinc ion per subunit.</text>
</comment>
<keyword evidence="1 3" id="KW-0547">Nucleotide-binding</keyword>
<keyword evidence="7" id="KW-1185">Reference proteome</keyword>
<dbReference type="GO" id="GO:0005525">
    <property type="term" value="F:GTP binding"/>
    <property type="evidence" value="ECO:0007669"/>
    <property type="project" value="UniProtKB-UniRule"/>
</dbReference>
<dbReference type="InterPro" id="IPR030378">
    <property type="entry name" value="G_CP_dom"/>
</dbReference>
<dbReference type="InterPro" id="IPR004881">
    <property type="entry name" value="Ribosome_biogen_GTPase_RsgA"/>
</dbReference>
<dbReference type="GO" id="GO:0046872">
    <property type="term" value="F:metal ion binding"/>
    <property type="evidence" value="ECO:0007669"/>
    <property type="project" value="UniProtKB-KW"/>
</dbReference>